<name>A0ABS4IS41_9BACL</name>
<comment type="caution">
    <text evidence="1">The sequence shown here is derived from an EMBL/GenBank/DDBJ whole genome shotgun (WGS) entry which is preliminary data.</text>
</comment>
<sequence>MNSDFHLDTALFPRELSLLLSFIQAGNVESMYSGMKDELGEIDWDHFLQLAWHHRVFPVLYAKLQQMDQTWIPPYVIQALQKKYQKNTFQMLHFSAEMEQLCKLFSESNIRTLVLKGPVLAADLYGDISLRTSGDLDILIPIHDLHQAEKLLDGLGYIKDDYIQTVLNDWKWRHHHITFFHHQKKLKIEIHWRLSPGPGKEPCFNELWERKRTCTVTQTPAYYLGREDLFLFLVSHGARHGWSRLRWLMDIDHIYQQNINYAKLIPLLKKYHQLDVAAQALILASQLLNTPLSAEMSVLTKQKRPRRLAQDALFYIYQMLNLHNEPLPEHVARYHKRHLFNLMSIQQKMLFLASQLFPYPGDADTLALPPYLHFLYFPLRPFLWAWRKTKKRVVSQGGM</sequence>
<dbReference type="RefSeq" id="WP_209971156.1">
    <property type="nucleotide sequence ID" value="NZ_JAGGLB010000004.1"/>
</dbReference>
<evidence type="ECO:0000313" key="1">
    <source>
        <dbReference type="EMBL" id="MBP1990381.1"/>
    </source>
</evidence>
<dbReference type="InterPro" id="IPR039498">
    <property type="entry name" value="NTP_transf_5"/>
</dbReference>
<evidence type="ECO:0000313" key="2">
    <source>
        <dbReference type="Proteomes" id="UP001519287"/>
    </source>
</evidence>
<accession>A0ABS4IS41</accession>
<protein>
    <recommendedName>
        <fullName evidence="3">Renal dipeptidase</fullName>
    </recommendedName>
</protein>
<proteinExistence type="predicted"/>
<keyword evidence="2" id="KW-1185">Reference proteome</keyword>
<dbReference type="Proteomes" id="UP001519287">
    <property type="component" value="Unassembled WGS sequence"/>
</dbReference>
<organism evidence="1 2">
    <name type="scientific">Paenibacillus eucommiae</name>
    <dbReference type="NCBI Taxonomy" id="1355755"/>
    <lineage>
        <taxon>Bacteria</taxon>
        <taxon>Bacillati</taxon>
        <taxon>Bacillota</taxon>
        <taxon>Bacilli</taxon>
        <taxon>Bacillales</taxon>
        <taxon>Paenibacillaceae</taxon>
        <taxon>Paenibacillus</taxon>
    </lineage>
</organism>
<dbReference type="EMBL" id="JAGGLB010000004">
    <property type="protein sequence ID" value="MBP1990381.1"/>
    <property type="molecule type" value="Genomic_DNA"/>
</dbReference>
<reference evidence="1 2" key="1">
    <citation type="submission" date="2021-03" db="EMBL/GenBank/DDBJ databases">
        <title>Genomic Encyclopedia of Type Strains, Phase IV (KMG-IV): sequencing the most valuable type-strain genomes for metagenomic binning, comparative biology and taxonomic classification.</title>
        <authorList>
            <person name="Goeker M."/>
        </authorList>
    </citation>
    <scope>NUCLEOTIDE SEQUENCE [LARGE SCALE GENOMIC DNA]</scope>
    <source>
        <strain evidence="1 2">DSM 26048</strain>
    </source>
</reference>
<dbReference type="Pfam" id="PF14907">
    <property type="entry name" value="NTP_transf_5"/>
    <property type="match status" value="1"/>
</dbReference>
<evidence type="ECO:0008006" key="3">
    <source>
        <dbReference type="Google" id="ProtNLM"/>
    </source>
</evidence>
<gene>
    <name evidence="1" type="ORF">J2Z66_001979</name>
</gene>
<dbReference type="Gene3D" id="3.30.460.40">
    <property type="match status" value="1"/>
</dbReference>